<evidence type="ECO:0000256" key="2">
    <source>
        <dbReference type="SAM" id="MobiDB-lite"/>
    </source>
</evidence>
<feature type="compositionally biased region" description="Basic and acidic residues" evidence="2">
    <location>
        <begin position="264"/>
        <end position="285"/>
    </location>
</feature>
<dbReference type="PANTHER" id="PTHR37293:SF9">
    <property type="entry name" value="PHI ETA ORF 22-LIKE PROTEIN"/>
    <property type="match status" value="1"/>
</dbReference>
<name>A0ABD6TLG4_9BACI</name>
<dbReference type="Gene3D" id="1.10.10.630">
    <property type="entry name" value="DnaD domain-like"/>
    <property type="match status" value="1"/>
</dbReference>
<dbReference type="NCBIfam" id="TIGR01446">
    <property type="entry name" value="DnaD_dom"/>
    <property type="match status" value="1"/>
</dbReference>
<dbReference type="PANTHER" id="PTHR37293">
    <property type="entry name" value="PHAGE REPLICATION PROTEIN-RELATED"/>
    <property type="match status" value="1"/>
</dbReference>
<evidence type="ECO:0000256" key="1">
    <source>
        <dbReference type="ARBA" id="ARBA00093462"/>
    </source>
</evidence>
<dbReference type="InterPro" id="IPR053162">
    <property type="entry name" value="DnaD"/>
</dbReference>
<reference evidence="4 5" key="1">
    <citation type="submission" date="2017-09" db="EMBL/GenBank/DDBJ databases">
        <title>Large-scale bioinformatics analysis of Bacillus genomes uncovers conserved roles of natural products in bacterial physiology.</title>
        <authorList>
            <consortium name="Agbiome Team Llc"/>
            <person name="Bleich R.M."/>
            <person name="Grubbs K.J."/>
            <person name="Santa Maria K.C."/>
            <person name="Allen S.E."/>
            <person name="Farag S."/>
            <person name="Shank E.A."/>
            <person name="Bowers A."/>
        </authorList>
    </citation>
    <scope>NUCLEOTIDE SEQUENCE [LARGE SCALE GENOMIC DNA]</scope>
    <source>
        <strain evidence="4 5">AFS032503</strain>
    </source>
</reference>
<feature type="region of interest" description="Disordered" evidence="2">
    <location>
        <begin position="244"/>
        <end position="285"/>
    </location>
</feature>
<organism evidence="4 5">
    <name type="scientific">Bacillus wiedmannii</name>
    <dbReference type="NCBI Taxonomy" id="1890302"/>
    <lineage>
        <taxon>Bacteria</taxon>
        <taxon>Bacillati</taxon>
        <taxon>Bacillota</taxon>
        <taxon>Bacilli</taxon>
        <taxon>Bacillales</taxon>
        <taxon>Bacillaceae</taxon>
        <taxon>Bacillus</taxon>
        <taxon>Bacillus cereus group</taxon>
    </lineage>
</organism>
<dbReference type="SUPFAM" id="SSF158499">
    <property type="entry name" value="DnaD domain-like"/>
    <property type="match status" value="1"/>
</dbReference>
<gene>
    <name evidence="4" type="ORF">COI74_18060</name>
</gene>
<dbReference type="InterPro" id="IPR006343">
    <property type="entry name" value="DnaB/C_C"/>
</dbReference>
<dbReference type="Proteomes" id="UP000225062">
    <property type="component" value="Unassembled WGS sequence"/>
</dbReference>
<proteinExistence type="inferred from homology"/>
<dbReference type="InterPro" id="IPR034829">
    <property type="entry name" value="DnaD-like_sf"/>
</dbReference>
<dbReference type="AlphaFoldDB" id="A0ABD6TLG4"/>
<dbReference type="GO" id="GO:0003677">
    <property type="term" value="F:DNA binding"/>
    <property type="evidence" value="ECO:0007669"/>
    <property type="project" value="UniProtKB-KW"/>
</dbReference>
<dbReference type="Pfam" id="PF07261">
    <property type="entry name" value="DnaB_2"/>
    <property type="match status" value="1"/>
</dbReference>
<keyword evidence="4" id="KW-0238">DNA-binding</keyword>
<evidence type="ECO:0000313" key="4">
    <source>
        <dbReference type="EMBL" id="PHG19467.1"/>
    </source>
</evidence>
<dbReference type="EMBL" id="NUUI01000031">
    <property type="protein sequence ID" value="PHG19467.1"/>
    <property type="molecule type" value="Genomic_DNA"/>
</dbReference>
<evidence type="ECO:0000313" key="5">
    <source>
        <dbReference type="Proteomes" id="UP000225062"/>
    </source>
</evidence>
<comment type="caution">
    <text evidence="4">The sequence shown here is derived from an EMBL/GenBank/DDBJ whole genome shotgun (WGS) entry which is preliminary data.</text>
</comment>
<comment type="similarity">
    <text evidence="1">Belongs to the DnaB/DnaD family.</text>
</comment>
<sequence length="300" mass="34987">MGIFRVKKDNNYSVINNTGLKDKRLSWKAKGILAYILTLPDDWVFYREELSQHAKDGINSLRAGMQELKEYGYIKRFPIKDVKNKIVRWETIIYEIPLEDFPPVENPPVDNPVAGNLPVENRKLLNTDIQSTKELNTDIPNTYYHHDNQDKSLSQRLMDEDFKIAYSYLLKNGISLSKTAIAELSEFCGVLGSELILEAVNRSLDENVPKWRYVRGILKKWETKKVKTRNDVAVLDEQFDLSKNKKQSGSGYTKRNEMVPGWLHQKEDEDSGEQHRHNNEVTIEEERERLKALLRKYKSQ</sequence>
<evidence type="ECO:0000259" key="3">
    <source>
        <dbReference type="Pfam" id="PF07261"/>
    </source>
</evidence>
<dbReference type="RefSeq" id="WP_098149703.1">
    <property type="nucleotide sequence ID" value="NZ_NUBB01000012.1"/>
</dbReference>
<protein>
    <submittedName>
        <fullName evidence="4">DNA-binding protein</fullName>
    </submittedName>
</protein>
<feature type="domain" description="DnaB/C C-terminal" evidence="3">
    <location>
        <begin position="174"/>
        <end position="232"/>
    </location>
</feature>
<accession>A0ABD6TLG4</accession>